<dbReference type="EMBL" id="DVNJ01000031">
    <property type="protein sequence ID" value="HIU63285.1"/>
    <property type="molecule type" value="Genomic_DNA"/>
</dbReference>
<evidence type="ECO:0000256" key="3">
    <source>
        <dbReference type="ARBA" id="ARBA00023065"/>
    </source>
</evidence>
<dbReference type="Proteomes" id="UP000824145">
    <property type="component" value="Unassembled WGS sequence"/>
</dbReference>
<evidence type="ECO:0000313" key="4">
    <source>
        <dbReference type="EMBL" id="HIU63285.1"/>
    </source>
</evidence>
<organism evidence="4 5">
    <name type="scientific">Candidatus Caccalectryoclostridium excrementigallinarum</name>
    <dbReference type="NCBI Taxonomy" id="2840710"/>
    <lineage>
        <taxon>Bacteria</taxon>
        <taxon>Bacillati</taxon>
        <taxon>Bacillota</taxon>
        <taxon>Clostridia</taxon>
        <taxon>Christensenellales</taxon>
        <taxon>Christensenellaceae</taxon>
        <taxon>Christensenellaceae incertae sedis</taxon>
        <taxon>Candidatus Caccalectryoclostridium</taxon>
    </lineage>
</organism>
<protein>
    <submittedName>
        <fullName evidence="4">V-type ATPase subunit</fullName>
    </submittedName>
</protein>
<reference evidence="4" key="2">
    <citation type="journal article" date="2021" name="PeerJ">
        <title>Extensive microbial diversity within the chicken gut microbiome revealed by metagenomics and culture.</title>
        <authorList>
            <person name="Gilroy R."/>
            <person name="Ravi A."/>
            <person name="Getino M."/>
            <person name="Pursley I."/>
            <person name="Horton D.L."/>
            <person name="Alikhan N.F."/>
            <person name="Baker D."/>
            <person name="Gharbi K."/>
            <person name="Hall N."/>
            <person name="Watson M."/>
            <person name="Adriaenssens E.M."/>
            <person name="Foster-Nyarko E."/>
            <person name="Jarju S."/>
            <person name="Secka A."/>
            <person name="Antonio M."/>
            <person name="Oren A."/>
            <person name="Chaudhuri R.R."/>
            <person name="La Ragione R."/>
            <person name="Hildebrand F."/>
            <person name="Pallen M.J."/>
        </authorList>
    </citation>
    <scope>NUCLEOTIDE SEQUENCE</scope>
    <source>
        <strain evidence="4">9366</strain>
    </source>
</reference>
<accession>A0A9D1MNA7</accession>
<comment type="similarity">
    <text evidence="1">Belongs to the V-ATPase V0D/AC39 subunit family.</text>
</comment>
<keyword evidence="3" id="KW-0406">Ion transport</keyword>
<name>A0A9D1MNA7_9FIRM</name>
<evidence type="ECO:0000256" key="2">
    <source>
        <dbReference type="ARBA" id="ARBA00022448"/>
    </source>
</evidence>
<dbReference type="PANTHER" id="PTHR38682:SF1">
    <property type="entry name" value="V-TYPE ATP SYNTHASE SUBUNIT C"/>
    <property type="match status" value="1"/>
</dbReference>
<dbReference type="InterPro" id="IPR036079">
    <property type="entry name" value="ATPase_csu/dsu_sf"/>
</dbReference>
<dbReference type="GO" id="GO:0046961">
    <property type="term" value="F:proton-transporting ATPase activity, rotational mechanism"/>
    <property type="evidence" value="ECO:0007669"/>
    <property type="project" value="InterPro"/>
</dbReference>
<dbReference type="InterPro" id="IPR035067">
    <property type="entry name" value="V-type_ATPase_csu/dsu"/>
</dbReference>
<comment type="caution">
    <text evidence="4">The sequence shown here is derived from an EMBL/GenBank/DDBJ whole genome shotgun (WGS) entry which is preliminary data.</text>
</comment>
<dbReference type="InterPro" id="IPR002843">
    <property type="entry name" value="ATPase_V0-cplx_csu/dsu"/>
</dbReference>
<dbReference type="InterPro" id="IPR050873">
    <property type="entry name" value="V-ATPase_V0D/AC39_subunit"/>
</dbReference>
<dbReference type="PANTHER" id="PTHR38682">
    <property type="entry name" value="V-TYPE ATP SYNTHASE SUBUNIT C"/>
    <property type="match status" value="1"/>
</dbReference>
<evidence type="ECO:0000256" key="1">
    <source>
        <dbReference type="ARBA" id="ARBA00006709"/>
    </source>
</evidence>
<dbReference type="InterPro" id="IPR044911">
    <property type="entry name" value="V-type_ATPase_csu/dsu_dom_3"/>
</dbReference>
<reference evidence="4" key="1">
    <citation type="submission" date="2020-10" db="EMBL/GenBank/DDBJ databases">
        <authorList>
            <person name="Gilroy R."/>
        </authorList>
    </citation>
    <scope>NUCLEOTIDE SEQUENCE</scope>
    <source>
        <strain evidence="4">9366</strain>
    </source>
</reference>
<proteinExistence type="inferred from homology"/>
<dbReference type="Gene3D" id="1.20.1690.10">
    <property type="entry name" value="V-type ATP synthase subunit C domain"/>
    <property type="match status" value="2"/>
</dbReference>
<sequence length="321" mass="35676">MSELIYVASIARSLENTLLGSEKITRMVFAESYEDALKILAESGFGNMSEGGVDAMIAAEELKLARFMKEAEGIKGLESFALRNDYHNAKALMKAKYAGIEDASFMLAPAGTLEVDALKDAVMNDEYGALPDLMAKALAEIDAAFASAPRSGRHIDEVLDKAMYAHVLAVSKKARSIEKYWRIEIDYANTQIFLRLRKSGGSERGFKDAFISGGEIGIDVFLPLMEETDETVIEKLSYTCVGRGIREYAPLKSFARFEACKDDEQLEIFKKDRYDLFGVAPVAGYYVAKKSELKAVKMITTLLKIGAEKALIKERLREFYV</sequence>
<dbReference type="SUPFAM" id="SSF103486">
    <property type="entry name" value="V-type ATP synthase subunit C"/>
    <property type="match status" value="1"/>
</dbReference>
<gene>
    <name evidence="4" type="ORF">IAB07_05920</name>
</gene>
<dbReference type="AlphaFoldDB" id="A0A9D1MNA7"/>
<evidence type="ECO:0000313" key="5">
    <source>
        <dbReference type="Proteomes" id="UP000824145"/>
    </source>
</evidence>
<keyword evidence="2" id="KW-0813">Transport</keyword>
<dbReference type="Gene3D" id="1.10.132.50">
    <property type="entry name" value="ATP synthase (C/AC39) subunit, domain 3"/>
    <property type="match status" value="1"/>
</dbReference>
<dbReference type="Pfam" id="PF01992">
    <property type="entry name" value="vATP-synt_AC39"/>
    <property type="match status" value="1"/>
</dbReference>